<proteinExistence type="predicted"/>
<reference evidence="2" key="2">
    <citation type="journal article" date="2015" name="Fish Shellfish Immunol.">
        <title>Early steps in the European eel (Anguilla anguilla)-Vibrio vulnificus interaction in the gills: Role of the RtxA13 toxin.</title>
        <authorList>
            <person name="Callol A."/>
            <person name="Pajuelo D."/>
            <person name="Ebbesson L."/>
            <person name="Teles M."/>
            <person name="MacKenzie S."/>
            <person name="Amaro C."/>
        </authorList>
    </citation>
    <scope>NUCLEOTIDE SEQUENCE</scope>
</reference>
<dbReference type="AlphaFoldDB" id="A0A0E9S5F8"/>
<accession>A0A0E9S5F8</accession>
<protein>
    <submittedName>
        <fullName evidence="2">Uncharacterized protein</fullName>
    </submittedName>
</protein>
<keyword evidence="1" id="KW-1133">Transmembrane helix</keyword>
<feature type="transmembrane region" description="Helical" evidence="1">
    <location>
        <begin position="15"/>
        <end position="36"/>
    </location>
</feature>
<evidence type="ECO:0000313" key="2">
    <source>
        <dbReference type="EMBL" id="JAH35885.1"/>
    </source>
</evidence>
<keyword evidence="1" id="KW-0812">Transmembrane</keyword>
<keyword evidence="1" id="KW-0472">Membrane</keyword>
<sequence>MSATQITLHNGVCSAYHYAFCNTTLITIIIIHSFIIDNKNE</sequence>
<organism evidence="2">
    <name type="scientific">Anguilla anguilla</name>
    <name type="common">European freshwater eel</name>
    <name type="synonym">Muraena anguilla</name>
    <dbReference type="NCBI Taxonomy" id="7936"/>
    <lineage>
        <taxon>Eukaryota</taxon>
        <taxon>Metazoa</taxon>
        <taxon>Chordata</taxon>
        <taxon>Craniata</taxon>
        <taxon>Vertebrata</taxon>
        <taxon>Euteleostomi</taxon>
        <taxon>Actinopterygii</taxon>
        <taxon>Neopterygii</taxon>
        <taxon>Teleostei</taxon>
        <taxon>Anguilliformes</taxon>
        <taxon>Anguillidae</taxon>
        <taxon>Anguilla</taxon>
    </lineage>
</organism>
<dbReference type="EMBL" id="GBXM01072692">
    <property type="protein sequence ID" value="JAH35885.1"/>
    <property type="molecule type" value="Transcribed_RNA"/>
</dbReference>
<name>A0A0E9S5F8_ANGAN</name>
<evidence type="ECO:0000256" key="1">
    <source>
        <dbReference type="SAM" id="Phobius"/>
    </source>
</evidence>
<reference evidence="2" key="1">
    <citation type="submission" date="2014-11" db="EMBL/GenBank/DDBJ databases">
        <authorList>
            <person name="Amaro Gonzalez C."/>
        </authorList>
    </citation>
    <scope>NUCLEOTIDE SEQUENCE</scope>
</reference>